<dbReference type="EMBL" id="SDHZ01000004">
    <property type="protein sequence ID" value="RXK81233.1"/>
    <property type="molecule type" value="Genomic_DNA"/>
</dbReference>
<dbReference type="NCBIfam" id="TIGR02284">
    <property type="entry name" value="PA2169 family four-helix-bundle protein"/>
    <property type="match status" value="1"/>
</dbReference>
<name>A0A4Q1D0G1_9BACT</name>
<organism evidence="2 3">
    <name type="scientific">Filimonas effusa</name>
    <dbReference type="NCBI Taxonomy" id="2508721"/>
    <lineage>
        <taxon>Bacteria</taxon>
        <taxon>Pseudomonadati</taxon>
        <taxon>Bacteroidota</taxon>
        <taxon>Chitinophagia</taxon>
        <taxon>Chitinophagales</taxon>
        <taxon>Chitinophagaceae</taxon>
        <taxon>Filimonas</taxon>
    </lineage>
</organism>
<dbReference type="OrthoDB" id="282393at2"/>
<accession>A0A4Q1D0G1</accession>
<dbReference type="AlphaFoldDB" id="A0A4Q1D0G1"/>
<gene>
    <name evidence="2" type="ORF">ESB13_20050</name>
</gene>
<dbReference type="InterPro" id="IPR011971">
    <property type="entry name" value="CHP02284"/>
</dbReference>
<comment type="caution">
    <text evidence="2">The sequence shown here is derived from an EMBL/GenBank/DDBJ whole genome shotgun (WGS) entry which is preliminary data.</text>
</comment>
<dbReference type="InterPro" id="IPR012347">
    <property type="entry name" value="Ferritin-like"/>
</dbReference>
<evidence type="ECO:0000259" key="1">
    <source>
        <dbReference type="Pfam" id="PF09537"/>
    </source>
</evidence>
<dbReference type="Proteomes" id="UP000290545">
    <property type="component" value="Unassembled WGS sequence"/>
</dbReference>
<keyword evidence="3" id="KW-1185">Reference proteome</keyword>
<protein>
    <submittedName>
        <fullName evidence="2">PA2169 family four-helix-bundle protein</fullName>
    </submittedName>
</protein>
<dbReference type="Gene3D" id="1.20.1260.10">
    <property type="match status" value="1"/>
</dbReference>
<dbReference type="PIRSF" id="PIRSF029477">
    <property type="entry name" value="UCP029477"/>
    <property type="match status" value="1"/>
</dbReference>
<dbReference type="InterPro" id="IPR016920">
    <property type="entry name" value="UCP029477"/>
</dbReference>
<evidence type="ECO:0000313" key="3">
    <source>
        <dbReference type="Proteomes" id="UP000290545"/>
    </source>
</evidence>
<dbReference type="InterPro" id="IPR019052">
    <property type="entry name" value="DUF2383"/>
</dbReference>
<feature type="domain" description="DUF2383" evidence="1">
    <location>
        <begin position="12"/>
        <end position="122"/>
    </location>
</feature>
<proteinExistence type="predicted"/>
<reference evidence="2 3" key="1">
    <citation type="submission" date="2019-01" db="EMBL/GenBank/DDBJ databases">
        <title>Filimonas sp. strain TTM-71.</title>
        <authorList>
            <person name="Chen W.-M."/>
        </authorList>
    </citation>
    <scope>NUCLEOTIDE SEQUENCE [LARGE SCALE GENOMIC DNA]</scope>
    <source>
        <strain evidence="2 3">TTM-71</strain>
    </source>
</reference>
<dbReference type="RefSeq" id="WP_129005487.1">
    <property type="nucleotide sequence ID" value="NZ_SDHZ01000004.1"/>
</dbReference>
<evidence type="ECO:0000313" key="2">
    <source>
        <dbReference type="EMBL" id="RXK81233.1"/>
    </source>
</evidence>
<sequence>MNTSTTVVNDFTIEVLNDLIQIHNDRITGYTKAIEELKPEDSDLKPLFADLISESESIKASLISNVQSAGGSIDTDTTASGKIYRAWMDVKAFFTGHTRHAVLASCEGGEDAAQKAYRTALESDDISGALKTELASQQQTLRASHDRIKALRDQAA</sequence>
<dbReference type="Pfam" id="PF09537">
    <property type="entry name" value="DUF2383"/>
    <property type="match status" value="1"/>
</dbReference>